<protein>
    <recommendedName>
        <fullName evidence="3">2-dehydro-3-deoxyglucarate aldolase</fullName>
    </recommendedName>
</protein>
<dbReference type="EMBL" id="AP027734">
    <property type="protein sequence ID" value="BDZ53845.1"/>
    <property type="molecule type" value="Genomic_DNA"/>
</dbReference>
<organism evidence="1 2">
    <name type="scientific">Agromyces marinus</name>
    <dbReference type="NCBI Taxonomy" id="1389020"/>
    <lineage>
        <taxon>Bacteria</taxon>
        <taxon>Bacillati</taxon>
        <taxon>Actinomycetota</taxon>
        <taxon>Actinomycetes</taxon>
        <taxon>Micrococcales</taxon>
        <taxon>Microbacteriaceae</taxon>
        <taxon>Agromyces</taxon>
    </lineage>
</organism>
<accession>A0ABM8GZA9</accession>
<name>A0ABM8GZA9_9MICO</name>
<proteinExistence type="predicted"/>
<sequence>MNAFVPADAERYLDAGASFVAVGADVALLARASEALADRFIGDTGPARGSY</sequence>
<gene>
    <name evidence="1" type="ORF">GCM10025870_09180</name>
</gene>
<evidence type="ECO:0008006" key="3">
    <source>
        <dbReference type="Google" id="ProtNLM"/>
    </source>
</evidence>
<dbReference type="Proteomes" id="UP001321477">
    <property type="component" value="Chromosome"/>
</dbReference>
<reference evidence="2" key="1">
    <citation type="journal article" date="2019" name="Int. J. Syst. Evol. Microbiol.">
        <title>The Global Catalogue of Microorganisms (GCM) 10K type strain sequencing project: providing services to taxonomists for standard genome sequencing and annotation.</title>
        <authorList>
            <consortium name="The Broad Institute Genomics Platform"/>
            <consortium name="The Broad Institute Genome Sequencing Center for Infectious Disease"/>
            <person name="Wu L."/>
            <person name="Ma J."/>
        </authorList>
    </citation>
    <scope>NUCLEOTIDE SEQUENCE [LARGE SCALE GENOMIC DNA]</scope>
    <source>
        <strain evidence="2">NBRC 109019</strain>
    </source>
</reference>
<evidence type="ECO:0000313" key="2">
    <source>
        <dbReference type="Proteomes" id="UP001321477"/>
    </source>
</evidence>
<keyword evidence="2" id="KW-1185">Reference proteome</keyword>
<evidence type="ECO:0000313" key="1">
    <source>
        <dbReference type="EMBL" id="BDZ53845.1"/>
    </source>
</evidence>